<dbReference type="Pfam" id="PF03473">
    <property type="entry name" value="MOSC"/>
    <property type="match status" value="1"/>
</dbReference>
<dbReference type="PANTHER" id="PTHR30212:SF2">
    <property type="entry name" value="PROTEIN YIIM"/>
    <property type="match status" value="1"/>
</dbReference>
<dbReference type="GO" id="GO:0030151">
    <property type="term" value="F:molybdenum ion binding"/>
    <property type="evidence" value="ECO:0007669"/>
    <property type="project" value="InterPro"/>
</dbReference>
<keyword evidence="3" id="KW-1185">Reference proteome</keyword>
<dbReference type="PANTHER" id="PTHR30212">
    <property type="entry name" value="PROTEIN YIIM"/>
    <property type="match status" value="1"/>
</dbReference>
<dbReference type="InterPro" id="IPR052353">
    <property type="entry name" value="Benzoxazolinone_Detox_Enz"/>
</dbReference>
<feature type="domain" description="MOSC" evidence="1">
    <location>
        <begin position="31"/>
        <end position="164"/>
    </location>
</feature>
<dbReference type="KEGG" id="ssyi:EKG83_32840"/>
<reference evidence="3" key="1">
    <citation type="journal article" date="2021" name="Curr. Microbiol.">
        <title>Complete genome of nocamycin-producing strain Saccharothrix syringae NRRL B-16468 reveals the biosynthetic potential for secondary metabolites.</title>
        <authorList>
            <person name="Mo X."/>
            <person name="Yang S."/>
        </authorList>
    </citation>
    <scope>NUCLEOTIDE SEQUENCE [LARGE SCALE GENOMIC DNA]</scope>
    <source>
        <strain evidence="3">ATCC 51364 / DSM 43886 / JCM 6844 / KCTC 9398 / NBRC 14523 / NRRL B-16468 / INA 2240</strain>
    </source>
</reference>
<dbReference type="OrthoDB" id="9786134at2"/>
<dbReference type="SUPFAM" id="SSF50800">
    <property type="entry name" value="PK beta-barrel domain-like"/>
    <property type="match status" value="1"/>
</dbReference>
<dbReference type="InterPro" id="IPR011037">
    <property type="entry name" value="Pyrv_Knase-like_insert_dom_sf"/>
</dbReference>
<proteinExistence type="predicted"/>
<evidence type="ECO:0000259" key="1">
    <source>
        <dbReference type="PROSITE" id="PS51340"/>
    </source>
</evidence>
<name>A0A5Q0HF96_SACSY</name>
<dbReference type="AlphaFoldDB" id="A0A5Q0HF96"/>
<protein>
    <submittedName>
        <fullName evidence="2">MOSC domain-containing protein</fullName>
    </submittedName>
</protein>
<gene>
    <name evidence="2" type="ORF">EKG83_32840</name>
</gene>
<organism evidence="2 3">
    <name type="scientific">Saccharothrix syringae</name>
    <name type="common">Nocardiopsis syringae</name>
    <dbReference type="NCBI Taxonomy" id="103733"/>
    <lineage>
        <taxon>Bacteria</taxon>
        <taxon>Bacillati</taxon>
        <taxon>Actinomycetota</taxon>
        <taxon>Actinomycetes</taxon>
        <taxon>Pseudonocardiales</taxon>
        <taxon>Pseudonocardiaceae</taxon>
        <taxon>Saccharothrix</taxon>
    </lineage>
</organism>
<sequence>MAGGRVLVVSTGTVRPLPWHGRTVASGIAKTPVRGPVEVTRLGLAGDEQGDREHHGGPDKAVLVHPGEHYREWARQLGDLTAPAFGENLTTEGVLEDDVVLGAVYAVGTTVLEVTQPRRPCFKLAAHHGVEDMAVRTQRTGRTGFYCRVLRPGLLAAGDRLEPLFRPRHGITAAEVHRVLNVDRADRAAARFLLEHPEALPTAWVGLLRKRLDGHVDDQAPRLHGSPPANP</sequence>
<evidence type="ECO:0000313" key="2">
    <source>
        <dbReference type="EMBL" id="QFZ24654.1"/>
    </source>
</evidence>
<evidence type="ECO:0000313" key="3">
    <source>
        <dbReference type="Proteomes" id="UP000325787"/>
    </source>
</evidence>
<dbReference type="PROSITE" id="PS51340">
    <property type="entry name" value="MOSC"/>
    <property type="match status" value="1"/>
</dbReference>
<dbReference type="GO" id="GO:0030170">
    <property type="term" value="F:pyridoxal phosphate binding"/>
    <property type="evidence" value="ECO:0007669"/>
    <property type="project" value="InterPro"/>
</dbReference>
<dbReference type="InterPro" id="IPR005302">
    <property type="entry name" value="MoCF_Sase_C"/>
</dbReference>
<dbReference type="Proteomes" id="UP000325787">
    <property type="component" value="Chromosome"/>
</dbReference>
<dbReference type="EMBL" id="CP034550">
    <property type="protein sequence ID" value="QFZ24654.1"/>
    <property type="molecule type" value="Genomic_DNA"/>
</dbReference>
<accession>A0A5Q0HF96</accession>
<dbReference type="Gene3D" id="2.40.33.20">
    <property type="entry name" value="PK beta-barrel domain-like"/>
    <property type="match status" value="1"/>
</dbReference>
<dbReference type="GO" id="GO:0003824">
    <property type="term" value="F:catalytic activity"/>
    <property type="evidence" value="ECO:0007669"/>
    <property type="project" value="InterPro"/>
</dbReference>